<dbReference type="InterPro" id="IPR036390">
    <property type="entry name" value="WH_DNA-bd_sf"/>
</dbReference>
<dbReference type="InterPro" id="IPR039422">
    <property type="entry name" value="MarR/SlyA-like"/>
</dbReference>
<dbReference type="GO" id="GO:0003700">
    <property type="term" value="F:DNA-binding transcription factor activity"/>
    <property type="evidence" value="ECO:0007669"/>
    <property type="project" value="InterPro"/>
</dbReference>
<evidence type="ECO:0000259" key="1">
    <source>
        <dbReference type="PROSITE" id="PS50995"/>
    </source>
</evidence>
<dbReference type="OrthoDB" id="582199at2"/>
<accession>A0A1G8K341</accession>
<dbReference type="PANTHER" id="PTHR33164:SF57">
    <property type="entry name" value="MARR-FAMILY TRANSCRIPTIONAL REGULATOR"/>
    <property type="match status" value="1"/>
</dbReference>
<dbReference type="Pfam" id="PF01047">
    <property type="entry name" value="MarR"/>
    <property type="match status" value="1"/>
</dbReference>
<organism evidence="2 3">
    <name type="scientific">Aliiruegeria lutimaris</name>
    <dbReference type="NCBI Taxonomy" id="571298"/>
    <lineage>
        <taxon>Bacteria</taxon>
        <taxon>Pseudomonadati</taxon>
        <taxon>Pseudomonadota</taxon>
        <taxon>Alphaproteobacteria</taxon>
        <taxon>Rhodobacterales</taxon>
        <taxon>Roseobacteraceae</taxon>
        <taxon>Aliiruegeria</taxon>
    </lineage>
</organism>
<evidence type="ECO:0000313" key="2">
    <source>
        <dbReference type="EMBL" id="SDI37852.1"/>
    </source>
</evidence>
<dbReference type="PANTHER" id="PTHR33164">
    <property type="entry name" value="TRANSCRIPTIONAL REGULATOR, MARR FAMILY"/>
    <property type="match status" value="1"/>
</dbReference>
<dbReference type="RefSeq" id="WP_093148346.1">
    <property type="nucleotide sequence ID" value="NZ_FNEK01000002.1"/>
</dbReference>
<dbReference type="Proteomes" id="UP000199382">
    <property type="component" value="Unassembled WGS sequence"/>
</dbReference>
<keyword evidence="3" id="KW-1185">Reference proteome</keyword>
<dbReference type="AlphaFoldDB" id="A0A1G8K341"/>
<protein>
    <submittedName>
        <fullName evidence="2">Transcriptional regulator, MarR family</fullName>
    </submittedName>
</protein>
<dbReference type="PROSITE" id="PS50995">
    <property type="entry name" value="HTH_MARR_2"/>
    <property type="match status" value="1"/>
</dbReference>
<reference evidence="2 3" key="1">
    <citation type="submission" date="2016-10" db="EMBL/GenBank/DDBJ databases">
        <authorList>
            <person name="de Groot N.N."/>
        </authorList>
    </citation>
    <scope>NUCLEOTIDE SEQUENCE [LARGE SCALE GENOMIC DNA]</scope>
    <source>
        <strain evidence="2 3">DSM 25294</strain>
    </source>
</reference>
<dbReference type="EMBL" id="FNEK01000002">
    <property type="protein sequence ID" value="SDI37852.1"/>
    <property type="molecule type" value="Genomic_DNA"/>
</dbReference>
<sequence>MNDPKNCLFGDEIQRIPQELRIIFGNFVLTHALEERIGDVQDREQLTKSERHMLINLGIPRRMGQMAEDLNTLPSKVTAIADLLEKKELVIRERDPDDRRAWQLRLTERGQQARTELIALTVKIFQDVTGLSSTEIEDLSALMDRVTAHVLETGFPKGMTL</sequence>
<dbReference type="Gene3D" id="1.10.10.10">
    <property type="entry name" value="Winged helix-like DNA-binding domain superfamily/Winged helix DNA-binding domain"/>
    <property type="match status" value="1"/>
</dbReference>
<dbReference type="PRINTS" id="PR00598">
    <property type="entry name" value="HTHMARR"/>
</dbReference>
<feature type="domain" description="HTH marR-type" evidence="1">
    <location>
        <begin position="6"/>
        <end position="148"/>
    </location>
</feature>
<dbReference type="GO" id="GO:0006950">
    <property type="term" value="P:response to stress"/>
    <property type="evidence" value="ECO:0007669"/>
    <property type="project" value="TreeGrafter"/>
</dbReference>
<proteinExistence type="predicted"/>
<gene>
    <name evidence="2" type="ORF">SAMN04488026_1002132</name>
</gene>
<dbReference type="InterPro" id="IPR036388">
    <property type="entry name" value="WH-like_DNA-bd_sf"/>
</dbReference>
<dbReference type="SMART" id="SM00347">
    <property type="entry name" value="HTH_MARR"/>
    <property type="match status" value="1"/>
</dbReference>
<dbReference type="SUPFAM" id="SSF46785">
    <property type="entry name" value="Winged helix' DNA-binding domain"/>
    <property type="match status" value="1"/>
</dbReference>
<name>A0A1G8K341_9RHOB</name>
<evidence type="ECO:0000313" key="3">
    <source>
        <dbReference type="Proteomes" id="UP000199382"/>
    </source>
</evidence>
<dbReference type="STRING" id="571298.SAMN04488026_1002132"/>
<dbReference type="InterPro" id="IPR000835">
    <property type="entry name" value="HTH_MarR-typ"/>
</dbReference>